<dbReference type="Proteomes" id="UP000238701">
    <property type="component" value="Unassembled WGS sequence"/>
</dbReference>
<dbReference type="OrthoDB" id="9785438at2"/>
<evidence type="ECO:0000313" key="2">
    <source>
        <dbReference type="Proteomes" id="UP000238701"/>
    </source>
</evidence>
<dbReference type="Pfam" id="PF04134">
    <property type="entry name" value="DCC1-like"/>
    <property type="match status" value="1"/>
</dbReference>
<accession>A0A2U3LDE0</accession>
<gene>
    <name evidence="1" type="ORF">SBA1_960004</name>
</gene>
<reference evidence="2" key="1">
    <citation type="submission" date="2018-02" db="EMBL/GenBank/DDBJ databases">
        <authorList>
            <person name="Hausmann B."/>
        </authorList>
    </citation>
    <scope>NUCLEOTIDE SEQUENCE [LARGE SCALE GENOMIC DNA]</scope>
    <source>
        <strain evidence="2">Peat soil MAG SbA1</strain>
    </source>
</reference>
<evidence type="ECO:0000313" key="1">
    <source>
        <dbReference type="EMBL" id="SPF49941.1"/>
    </source>
</evidence>
<proteinExistence type="predicted"/>
<dbReference type="PANTHER" id="PTHR33639:SF2">
    <property type="entry name" value="DUF393 DOMAIN-CONTAINING PROTEIN"/>
    <property type="match status" value="1"/>
</dbReference>
<dbReference type="PANTHER" id="PTHR33639">
    <property type="entry name" value="THIOL-DISULFIDE OXIDOREDUCTASE DCC"/>
    <property type="match status" value="1"/>
</dbReference>
<protein>
    <recommendedName>
        <fullName evidence="3">Thiol-disulfide oxidoreductase DCC</fullName>
    </recommendedName>
</protein>
<dbReference type="AlphaFoldDB" id="A0A2U3LDE0"/>
<organism evidence="1 2">
    <name type="scientific">Candidatus Sulfotelmatobacter kueseliae</name>
    <dbReference type="NCBI Taxonomy" id="2042962"/>
    <lineage>
        <taxon>Bacteria</taxon>
        <taxon>Pseudomonadati</taxon>
        <taxon>Acidobacteriota</taxon>
        <taxon>Terriglobia</taxon>
        <taxon>Terriglobales</taxon>
        <taxon>Candidatus Korobacteraceae</taxon>
        <taxon>Candidatus Sulfotelmatobacter</taxon>
    </lineage>
</organism>
<dbReference type="InterPro" id="IPR052927">
    <property type="entry name" value="DCC_oxidoreductase"/>
</dbReference>
<name>A0A2U3LDE0_9BACT</name>
<dbReference type="InterPro" id="IPR007263">
    <property type="entry name" value="DCC1-like"/>
</dbReference>
<dbReference type="GO" id="GO:0015035">
    <property type="term" value="F:protein-disulfide reductase activity"/>
    <property type="evidence" value="ECO:0007669"/>
    <property type="project" value="InterPro"/>
</dbReference>
<dbReference type="EMBL" id="OMOD01000195">
    <property type="protein sequence ID" value="SPF49941.1"/>
    <property type="molecule type" value="Genomic_DNA"/>
</dbReference>
<evidence type="ECO:0008006" key="3">
    <source>
        <dbReference type="Google" id="ProtNLM"/>
    </source>
</evidence>
<sequence length="141" mass="16055">MPSPIVLYDGVCGLCSRLVRFVLDRDRDGVFRFASLQSVLAGRILAGHGTSPTDLDTVYIVLNHTRPDESLRARSDAVLFLLERLGGIWRAAAFALRLVPRPLRDRAYRAVARNRYRMFGRYDTCPLPSESTRSRFLDLER</sequence>